<dbReference type="AlphaFoldDB" id="A0AAD9HES9"/>
<keyword evidence="1" id="KW-0472">Membrane</keyword>
<dbReference type="EMBL" id="MU842889">
    <property type="protein sequence ID" value="KAK2027781.1"/>
    <property type="molecule type" value="Genomic_DNA"/>
</dbReference>
<proteinExistence type="predicted"/>
<name>A0AAD9HES9_9PEZI</name>
<keyword evidence="3" id="KW-1185">Reference proteome</keyword>
<keyword evidence="1" id="KW-1133">Transmembrane helix</keyword>
<comment type="caution">
    <text evidence="2">The sequence shown here is derived from an EMBL/GenBank/DDBJ whole genome shotgun (WGS) entry which is preliminary data.</text>
</comment>
<keyword evidence="1" id="KW-0812">Transmembrane</keyword>
<evidence type="ECO:0000256" key="1">
    <source>
        <dbReference type="SAM" id="Phobius"/>
    </source>
</evidence>
<sequence length="246" mass="27091">MYTFLPSLPPPCSACDPPPHTPLTFTFTPTHVLAQTHTLSLFQSLSSFHGVSLLLPCFDLPNSMATYLLSLSLRLSVSPSPRLCCAVPRARGRGRMENHDPQIFRSSPLLPVSSSSSSYGDWDEPRDTVLSCRGLPWHLALAVGSLSPLRIPSRLPFPLSWPRPRSAPRVLVVCSHLKNGTTFDCFIVFALNIPPLLILAFFLSFSLFAVPQLALGQGFLELSPSPRIHPAQSIQQKLPQGHRHVK</sequence>
<reference evidence="2" key="1">
    <citation type="submission" date="2021-06" db="EMBL/GenBank/DDBJ databases">
        <title>Comparative genomics, transcriptomics and evolutionary studies reveal genomic signatures of adaptation to plant cell wall in hemibiotrophic fungi.</title>
        <authorList>
            <consortium name="DOE Joint Genome Institute"/>
            <person name="Baroncelli R."/>
            <person name="Diaz J.F."/>
            <person name="Benocci T."/>
            <person name="Peng M."/>
            <person name="Battaglia E."/>
            <person name="Haridas S."/>
            <person name="Andreopoulos W."/>
            <person name="Labutti K."/>
            <person name="Pangilinan J."/>
            <person name="Floch G.L."/>
            <person name="Makela M.R."/>
            <person name="Henrissat B."/>
            <person name="Grigoriev I.V."/>
            <person name="Crouch J.A."/>
            <person name="De Vries R.P."/>
            <person name="Sukno S.A."/>
            <person name="Thon M.R."/>
        </authorList>
    </citation>
    <scope>NUCLEOTIDE SEQUENCE</scope>
    <source>
        <strain evidence="2">MAFF235873</strain>
    </source>
</reference>
<evidence type="ECO:0000313" key="2">
    <source>
        <dbReference type="EMBL" id="KAK2027781.1"/>
    </source>
</evidence>
<organism evidence="2 3">
    <name type="scientific">Colletotrichum zoysiae</name>
    <dbReference type="NCBI Taxonomy" id="1216348"/>
    <lineage>
        <taxon>Eukaryota</taxon>
        <taxon>Fungi</taxon>
        <taxon>Dikarya</taxon>
        <taxon>Ascomycota</taxon>
        <taxon>Pezizomycotina</taxon>
        <taxon>Sordariomycetes</taxon>
        <taxon>Hypocreomycetidae</taxon>
        <taxon>Glomerellales</taxon>
        <taxon>Glomerellaceae</taxon>
        <taxon>Colletotrichum</taxon>
        <taxon>Colletotrichum graminicola species complex</taxon>
    </lineage>
</organism>
<feature type="transmembrane region" description="Helical" evidence="1">
    <location>
        <begin position="186"/>
        <end position="210"/>
    </location>
</feature>
<protein>
    <submittedName>
        <fullName evidence="2">Uncharacterized protein</fullName>
    </submittedName>
</protein>
<accession>A0AAD9HES9</accession>
<evidence type="ECO:0000313" key="3">
    <source>
        <dbReference type="Proteomes" id="UP001232148"/>
    </source>
</evidence>
<gene>
    <name evidence="2" type="ORF">LX32DRAFT_430176</name>
</gene>
<dbReference type="Proteomes" id="UP001232148">
    <property type="component" value="Unassembled WGS sequence"/>
</dbReference>